<dbReference type="KEGG" id="sgrg:L0C25_01935"/>
<name>A0AA46YML6_9ACTN</name>
<evidence type="ECO:0000313" key="2">
    <source>
        <dbReference type="Proteomes" id="UP001164390"/>
    </source>
</evidence>
<keyword evidence="2" id="KW-1185">Reference proteome</keyword>
<protein>
    <submittedName>
        <fullName evidence="1">Uncharacterized protein</fullName>
    </submittedName>
</protein>
<proteinExistence type="predicted"/>
<dbReference type="AlphaFoldDB" id="A0AA46YML6"/>
<dbReference type="RefSeq" id="WP_271634698.1">
    <property type="nucleotide sequence ID" value="NZ_CP094970.1"/>
</dbReference>
<accession>A0AA46YML6</accession>
<dbReference type="Proteomes" id="UP001164390">
    <property type="component" value="Chromosome"/>
</dbReference>
<reference evidence="1" key="1">
    <citation type="submission" date="2022-01" db="EMBL/GenBank/DDBJ databases">
        <title>Nocardioidaceae gen. sp. A5X3R13.</title>
        <authorList>
            <person name="Lopez Marin M.A."/>
            <person name="Uhlik O."/>
        </authorList>
    </citation>
    <scope>NUCLEOTIDE SEQUENCE</scope>
    <source>
        <strain evidence="1">A5X3R13</strain>
    </source>
</reference>
<gene>
    <name evidence="1" type="ORF">L0C25_01935</name>
</gene>
<organism evidence="1 2">
    <name type="scientific">Solicola gregarius</name>
    <dbReference type="NCBI Taxonomy" id="2908642"/>
    <lineage>
        <taxon>Bacteria</taxon>
        <taxon>Bacillati</taxon>
        <taxon>Actinomycetota</taxon>
        <taxon>Actinomycetes</taxon>
        <taxon>Propionibacteriales</taxon>
        <taxon>Nocardioidaceae</taxon>
        <taxon>Solicola</taxon>
    </lineage>
</organism>
<dbReference type="EMBL" id="CP094970">
    <property type="protein sequence ID" value="UYM05863.1"/>
    <property type="molecule type" value="Genomic_DNA"/>
</dbReference>
<evidence type="ECO:0000313" key="1">
    <source>
        <dbReference type="EMBL" id="UYM05863.1"/>
    </source>
</evidence>
<sequence>MTGAHRDPSPGARGRRYEILVRGHLGETIRSAFPGLPVGERGADTVLVIPGADQAALYGVLAEVEALGLELLEVRQALAAGSAEASPSDP</sequence>